<feature type="domain" description="Solute-binding protein family 5" evidence="5">
    <location>
        <begin position="70"/>
        <end position="447"/>
    </location>
</feature>
<dbReference type="GO" id="GO:0015833">
    <property type="term" value="P:peptide transport"/>
    <property type="evidence" value="ECO:0007669"/>
    <property type="project" value="TreeGrafter"/>
</dbReference>
<dbReference type="GO" id="GO:1904680">
    <property type="term" value="F:peptide transmembrane transporter activity"/>
    <property type="evidence" value="ECO:0007669"/>
    <property type="project" value="TreeGrafter"/>
</dbReference>
<dbReference type="Pfam" id="PF00496">
    <property type="entry name" value="SBP_bac_5"/>
    <property type="match status" value="1"/>
</dbReference>
<dbReference type="KEGG" id="saqi:AXG55_05865"/>
<dbReference type="STRING" id="1915309.AXG55_05865"/>
<dbReference type="Proteomes" id="UP000184731">
    <property type="component" value="Chromosome"/>
</dbReference>
<dbReference type="PIRSF" id="PIRSF002741">
    <property type="entry name" value="MppA"/>
    <property type="match status" value="1"/>
</dbReference>
<name>A0A1L4D4G7_9BACT</name>
<dbReference type="SUPFAM" id="SSF53850">
    <property type="entry name" value="Periplasmic binding protein-like II"/>
    <property type="match status" value="1"/>
</dbReference>
<dbReference type="InterPro" id="IPR030678">
    <property type="entry name" value="Peptide/Ni-bd"/>
</dbReference>
<dbReference type="PANTHER" id="PTHR30290:SF10">
    <property type="entry name" value="PERIPLASMIC OLIGOPEPTIDE-BINDING PROTEIN-RELATED"/>
    <property type="match status" value="1"/>
</dbReference>
<dbReference type="CDD" id="cd08504">
    <property type="entry name" value="PBP2_OppA"/>
    <property type="match status" value="1"/>
</dbReference>
<dbReference type="InterPro" id="IPR039424">
    <property type="entry name" value="SBP_5"/>
</dbReference>
<evidence type="ECO:0000256" key="4">
    <source>
        <dbReference type="ARBA" id="ARBA00022729"/>
    </source>
</evidence>
<dbReference type="GO" id="GO:0043190">
    <property type="term" value="C:ATP-binding cassette (ABC) transporter complex"/>
    <property type="evidence" value="ECO:0007669"/>
    <property type="project" value="InterPro"/>
</dbReference>
<dbReference type="AlphaFoldDB" id="A0A1L4D4G7"/>
<dbReference type="InterPro" id="IPR023765">
    <property type="entry name" value="SBP_5_CS"/>
</dbReference>
<keyword evidence="3" id="KW-0813">Transport</keyword>
<keyword evidence="7" id="KW-1185">Reference proteome</keyword>
<sequence>MISLGFATVLATQYSHALPANAKLAKVQMLNIGIGEEPKSLDPQKCNESTCTTIVRQIFEGLIQANQEGKIVPASAESWKISADGKIYTFQLRKNLKWSDGSPITANDFVYSLRRLVDPKIASEQSSLLEFVVNAKEIVDGKKVPNTLGVKALNNQTLEFVLTQPTASFFENLTVTNTFPVQEKNVEKFQDSFTQVGNLVSNGAFKLTYRKVGDKVTVERNSNYWNNKETYLEKANFYSVVDQNSEFTLYETGQLDLTSTIPVNQYKQIKHKYGAELVNQPYLACYNYVFNNEKPPFNNSNLRQALSIAIDRDAVANSVLGMGQKPLYDPVPYGLKNYTQSKVYWHNWPRAKQLEEARKLYQEAGYSESKPLTLHILYNTSEAHRKIATAVASMWKTNLGINVITENEEWKTMLDKRSKGQFEVLRMGNVANINDASDFLNPYRSNDLSNDAKYRNPEYDAIVNKALQEMDLAKRKSLFEKASQIILKDAPVATIYSYVSSYLIKPYVLGLKKNNMDKFVLAGVYISDRKAID</sequence>
<dbReference type="PROSITE" id="PS01040">
    <property type="entry name" value="SBP_BACTERIAL_5"/>
    <property type="match status" value="1"/>
</dbReference>
<keyword evidence="4" id="KW-0732">Signal</keyword>
<evidence type="ECO:0000256" key="1">
    <source>
        <dbReference type="ARBA" id="ARBA00004196"/>
    </source>
</evidence>
<dbReference type="GO" id="GO:0030288">
    <property type="term" value="C:outer membrane-bounded periplasmic space"/>
    <property type="evidence" value="ECO:0007669"/>
    <property type="project" value="TreeGrafter"/>
</dbReference>
<dbReference type="EMBL" id="CP017834">
    <property type="protein sequence ID" value="APJ05103.1"/>
    <property type="molecule type" value="Genomic_DNA"/>
</dbReference>
<reference evidence="6 7" key="1">
    <citation type="submission" date="2016-10" db="EMBL/GenBank/DDBJ databases">
        <title>Silvanigrella aquatica sp. nov., isolated from a freshwater lake located in the Black Forest, Germany, description of Silvanigrellaceae fam. nov., Silvanigrellales ord. nov., reclassification of the order Bdellovibrionales in the class Oligoflexia, reclassification of the families Bacteriovoracaceae and Halobacteriovoraceae in the new order Bacteriovoracales ord. nov., and reclassification of the family Pseudobacteriovoracaceae in the order Oligoflexiales.</title>
        <authorList>
            <person name="Hahn M.W."/>
            <person name="Schmidt J."/>
            <person name="Koll U."/>
            <person name="Rohde M."/>
            <person name="Verbag S."/>
            <person name="Pitt A."/>
            <person name="Nakai R."/>
            <person name="Naganuma T."/>
            <person name="Lang E."/>
        </authorList>
    </citation>
    <scope>NUCLEOTIDE SEQUENCE [LARGE SCALE GENOMIC DNA]</scope>
    <source>
        <strain evidence="6 7">MWH-Nonnen-W8red</strain>
    </source>
</reference>
<evidence type="ECO:0000313" key="6">
    <source>
        <dbReference type="EMBL" id="APJ05103.1"/>
    </source>
</evidence>
<comment type="subcellular location">
    <subcellularLocation>
        <location evidence="1">Cell envelope</location>
    </subcellularLocation>
</comment>
<accession>A0A1L4D4G7</accession>
<dbReference type="FunFam" id="3.90.76.10:FF:000001">
    <property type="entry name" value="Oligopeptide ABC transporter substrate-binding protein"/>
    <property type="match status" value="1"/>
</dbReference>
<evidence type="ECO:0000256" key="3">
    <source>
        <dbReference type="ARBA" id="ARBA00022448"/>
    </source>
</evidence>
<proteinExistence type="inferred from homology"/>
<comment type="similarity">
    <text evidence="2">Belongs to the bacterial solute-binding protein 5 family.</text>
</comment>
<dbReference type="FunFam" id="3.10.105.10:FF:000001">
    <property type="entry name" value="Oligopeptide ABC transporter, oligopeptide-binding protein"/>
    <property type="match status" value="1"/>
</dbReference>
<dbReference type="PANTHER" id="PTHR30290">
    <property type="entry name" value="PERIPLASMIC BINDING COMPONENT OF ABC TRANSPORTER"/>
    <property type="match status" value="1"/>
</dbReference>
<protein>
    <recommendedName>
        <fullName evidence="5">Solute-binding protein family 5 domain-containing protein</fullName>
    </recommendedName>
</protein>
<dbReference type="Gene3D" id="3.90.76.10">
    <property type="entry name" value="Dipeptide-binding Protein, Domain 1"/>
    <property type="match status" value="1"/>
</dbReference>
<evidence type="ECO:0000259" key="5">
    <source>
        <dbReference type="Pfam" id="PF00496"/>
    </source>
</evidence>
<organism evidence="6 7">
    <name type="scientific">Silvanigrella aquatica</name>
    <dbReference type="NCBI Taxonomy" id="1915309"/>
    <lineage>
        <taxon>Bacteria</taxon>
        <taxon>Pseudomonadati</taxon>
        <taxon>Bdellovibrionota</taxon>
        <taxon>Oligoflexia</taxon>
        <taxon>Silvanigrellales</taxon>
        <taxon>Silvanigrellaceae</taxon>
        <taxon>Silvanigrella</taxon>
    </lineage>
</organism>
<gene>
    <name evidence="6" type="ORF">AXG55_05865</name>
</gene>
<dbReference type="Gene3D" id="3.10.105.10">
    <property type="entry name" value="Dipeptide-binding Protein, Domain 3"/>
    <property type="match status" value="1"/>
</dbReference>
<dbReference type="Gene3D" id="3.40.190.10">
    <property type="entry name" value="Periplasmic binding protein-like II"/>
    <property type="match status" value="1"/>
</dbReference>
<evidence type="ECO:0000313" key="7">
    <source>
        <dbReference type="Proteomes" id="UP000184731"/>
    </source>
</evidence>
<dbReference type="InterPro" id="IPR000914">
    <property type="entry name" value="SBP_5_dom"/>
</dbReference>
<evidence type="ECO:0000256" key="2">
    <source>
        <dbReference type="ARBA" id="ARBA00005695"/>
    </source>
</evidence>